<dbReference type="GeneID" id="90957097"/>
<organism evidence="1 2">
    <name type="scientific">Pyrenophora tritici-repentis</name>
    <dbReference type="NCBI Taxonomy" id="45151"/>
    <lineage>
        <taxon>Eukaryota</taxon>
        <taxon>Fungi</taxon>
        <taxon>Dikarya</taxon>
        <taxon>Ascomycota</taxon>
        <taxon>Pezizomycotina</taxon>
        <taxon>Dothideomycetes</taxon>
        <taxon>Pleosporomycetidae</taxon>
        <taxon>Pleosporales</taxon>
        <taxon>Pleosporineae</taxon>
        <taxon>Pleosporaceae</taxon>
        <taxon>Pyrenophora</taxon>
    </lineage>
</organism>
<dbReference type="RefSeq" id="XP_065961554.1">
    <property type="nucleotide sequence ID" value="XM_066108369.1"/>
</dbReference>
<proteinExistence type="predicted"/>
<sequence length="31" mass="3191">MPTLDVSELNVVIAVLGMSSSSATEPQSLTL</sequence>
<accession>A0A834RSG6</accession>
<dbReference type="Proteomes" id="UP000245464">
    <property type="component" value="Chromosome 6"/>
</dbReference>
<evidence type="ECO:0000313" key="1">
    <source>
        <dbReference type="EMBL" id="KAF7569531.1"/>
    </source>
</evidence>
<gene>
    <name evidence="1" type="ORF">PtrM4_119460</name>
</gene>
<dbReference type="EMBL" id="NQIK02000006">
    <property type="protein sequence ID" value="KAF7569531.1"/>
    <property type="molecule type" value="Genomic_DNA"/>
</dbReference>
<dbReference type="AlphaFoldDB" id="A0A834RSG6"/>
<protein>
    <submittedName>
        <fullName evidence="1">Uncharacterized protein</fullName>
    </submittedName>
</protein>
<dbReference type="KEGG" id="ptrr:90957097"/>
<comment type="caution">
    <text evidence="1">The sequence shown here is derived from an EMBL/GenBank/DDBJ whole genome shotgun (WGS) entry which is preliminary data.</text>
</comment>
<reference evidence="1" key="1">
    <citation type="journal article" date="2018" name="BMC Genomics">
        <title>Comparative genomics of the wheat fungal pathogen Pyrenophora tritici-repentis reveals chromosomal variations and genome plasticity.</title>
        <authorList>
            <person name="Moolhuijzen P."/>
            <person name="See P.T."/>
            <person name="Hane J.K."/>
            <person name="Shi G."/>
            <person name="Liu Z."/>
            <person name="Oliver R.P."/>
            <person name="Moffat C.S."/>
        </authorList>
    </citation>
    <scope>NUCLEOTIDE SEQUENCE [LARGE SCALE GENOMIC DNA]</scope>
    <source>
        <strain evidence="1">M4</strain>
    </source>
</reference>
<name>A0A834RSG6_9PLEO</name>
<evidence type="ECO:0000313" key="2">
    <source>
        <dbReference type="Proteomes" id="UP000245464"/>
    </source>
</evidence>